<sequence length="243" mass="26233">MLGFFLLPWGLLLLGLFPLYREVRLGCPGCVQAEVYPGLLLLLEAVLLAGAGSLFTRLPLGPRTRNLLVLGLGLLALDRGYESALLLSGTPLPPLAPLAGILGVGAFVLAFLQATGPEAPLLPPLPGYTLPSGLMGKEALWALEGSLEGLARRRPLYLLYLATEAPPEALAGLLRRGDLAFDLGQGEYLVLLQRARPEEAMGLLKRLQAQLPLRAHAMERWQKGRLKGLLQKLQAEILLRTSQ</sequence>
<dbReference type="AlphaFoldDB" id="A0A0A2WPE3"/>
<proteinExistence type="predicted"/>
<evidence type="ECO:0000313" key="2">
    <source>
        <dbReference type="Proteomes" id="UP000030364"/>
    </source>
</evidence>
<evidence type="ECO:0000313" key="1">
    <source>
        <dbReference type="EMBL" id="KGQ22056.1"/>
    </source>
</evidence>
<dbReference type="OrthoDB" id="32772at2"/>
<dbReference type="Proteomes" id="UP000030364">
    <property type="component" value="Unassembled WGS sequence"/>
</dbReference>
<dbReference type="RefSeq" id="WP_038063873.1">
    <property type="nucleotide sequence ID" value="NZ_JPSL02000039.1"/>
</dbReference>
<protein>
    <submittedName>
        <fullName evidence="1">Uncharacterized protein</fullName>
    </submittedName>
</protein>
<organism evidence="1 2">
    <name type="scientific">Thermus filiformis</name>
    <dbReference type="NCBI Taxonomy" id="276"/>
    <lineage>
        <taxon>Bacteria</taxon>
        <taxon>Thermotogati</taxon>
        <taxon>Deinococcota</taxon>
        <taxon>Deinococci</taxon>
        <taxon>Thermales</taxon>
        <taxon>Thermaceae</taxon>
        <taxon>Thermus</taxon>
    </lineage>
</organism>
<dbReference type="EMBL" id="JPSL02000039">
    <property type="protein sequence ID" value="KGQ22056.1"/>
    <property type="molecule type" value="Genomic_DNA"/>
</dbReference>
<gene>
    <name evidence="1" type="ORF">THFILI_06655</name>
</gene>
<name>A0A0A2WPE3_THEFI</name>
<comment type="caution">
    <text evidence="1">The sequence shown here is derived from an EMBL/GenBank/DDBJ whole genome shotgun (WGS) entry which is preliminary data.</text>
</comment>
<dbReference type="STRING" id="276.THFILI_06655"/>
<reference evidence="1 2" key="1">
    <citation type="journal article" date="2015" name="Genome Announc.">
        <title>Draft Genome Sequence of the Thermophile Thermus filiformis ATCC 43280, Producer of Carotenoid-(Di)glucoside-Branched Fatty Acid (Di)esters and Source of Hyperthermostable Enzymes of Biotechnological Interest.</title>
        <authorList>
            <person name="Mandelli F."/>
            <person name="Oliveira Ramires B."/>
            <person name="Couger M.B."/>
            <person name="Paixao D.A."/>
            <person name="Camilo C.M."/>
            <person name="Polikarpov I."/>
            <person name="Prade R."/>
            <person name="Riano-Pachon D.M."/>
            <person name="Squina F.M."/>
        </authorList>
    </citation>
    <scope>NUCLEOTIDE SEQUENCE [LARGE SCALE GENOMIC DNA]</scope>
    <source>
        <strain evidence="1 2">ATCC 43280</strain>
    </source>
</reference>
<dbReference type="PATRIC" id="fig|276.5.peg.1125"/>
<accession>A0A0A2WPE3</accession>
<keyword evidence="2" id="KW-1185">Reference proteome</keyword>